<dbReference type="SUPFAM" id="SSF53686">
    <property type="entry name" value="Tryptophan synthase beta subunit-like PLP-dependent enzymes"/>
    <property type="match status" value="1"/>
</dbReference>
<dbReference type="GO" id="GO:0036088">
    <property type="term" value="P:D-serine catabolic process"/>
    <property type="evidence" value="ECO:0007669"/>
    <property type="project" value="TreeGrafter"/>
</dbReference>
<dbReference type="InterPro" id="IPR050147">
    <property type="entry name" value="Ser/Thr_Dehydratase"/>
</dbReference>
<dbReference type="HAMAP" id="MF_01030">
    <property type="entry name" value="D_Ser_dehydrat"/>
    <property type="match status" value="1"/>
</dbReference>
<gene>
    <name evidence="4" type="primary">dsdA</name>
    <name evidence="6" type="ORF">DT99_30525</name>
</gene>
<feature type="modified residue" description="N6-(pyridoxal phosphate)lysine" evidence="4">
    <location>
        <position position="116"/>
    </location>
</feature>
<dbReference type="Gene3D" id="3.40.50.1100">
    <property type="match status" value="2"/>
</dbReference>
<dbReference type="GO" id="GO:0009097">
    <property type="term" value="P:isoleucine biosynthetic process"/>
    <property type="evidence" value="ECO:0007669"/>
    <property type="project" value="TreeGrafter"/>
</dbReference>
<dbReference type="NCBIfam" id="NF002823">
    <property type="entry name" value="PRK02991.1"/>
    <property type="match status" value="1"/>
</dbReference>
<evidence type="ECO:0000256" key="3">
    <source>
        <dbReference type="ARBA" id="ARBA00023239"/>
    </source>
</evidence>
<dbReference type="EC" id="4.3.1.18" evidence="4"/>
<comment type="caution">
    <text evidence="6">The sequence shown here is derived from an EMBL/GenBank/DDBJ whole genome shotgun (WGS) entry which is preliminary data.</text>
</comment>
<dbReference type="Pfam" id="PF00291">
    <property type="entry name" value="PALP"/>
    <property type="match status" value="1"/>
</dbReference>
<comment type="cofactor">
    <cofactor evidence="1 4">
        <name>pyridoxal 5'-phosphate</name>
        <dbReference type="ChEBI" id="CHEBI:597326"/>
    </cofactor>
</comment>
<evidence type="ECO:0000256" key="1">
    <source>
        <dbReference type="ARBA" id="ARBA00001933"/>
    </source>
</evidence>
<dbReference type="GO" id="GO:0008721">
    <property type="term" value="F:D-serine ammonia-lyase activity"/>
    <property type="evidence" value="ECO:0007669"/>
    <property type="project" value="UniProtKB-EC"/>
</dbReference>
<comment type="similarity">
    <text evidence="4">Belongs to the serine/threonine dehydratase family. DsdA subfamily.</text>
</comment>
<feature type="domain" description="Tryptophan synthase beta chain-like PALP" evidence="5">
    <location>
        <begin position="76"/>
        <end position="390"/>
    </location>
</feature>
<dbReference type="PANTHER" id="PTHR48078:SF9">
    <property type="entry name" value="D-SERINE DEHYDRATASE"/>
    <property type="match status" value="1"/>
</dbReference>
<dbReference type="InterPro" id="IPR036052">
    <property type="entry name" value="TrpB-like_PALP_sf"/>
</dbReference>
<evidence type="ECO:0000256" key="2">
    <source>
        <dbReference type="ARBA" id="ARBA00022898"/>
    </source>
</evidence>
<dbReference type="InterPro" id="IPR001926">
    <property type="entry name" value="TrpB-like_PALP"/>
</dbReference>
<organism evidence="6">
    <name type="scientific">Burkholderia cenocepacia</name>
    <dbReference type="NCBI Taxonomy" id="95486"/>
    <lineage>
        <taxon>Bacteria</taxon>
        <taxon>Pseudomonadati</taxon>
        <taxon>Pseudomonadota</taxon>
        <taxon>Betaproteobacteria</taxon>
        <taxon>Burkholderiales</taxon>
        <taxon>Burkholderiaceae</taxon>
        <taxon>Burkholderia</taxon>
        <taxon>Burkholderia cepacia complex</taxon>
    </lineage>
</organism>
<dbReference type="NCBIfam" id="TIGR02035">
    <property type="entry name" value="D_Ser_am_lyase"/>
    <property type="match status" value="1"/>
</dbReference>
<proteinExistence type="inferred from homology"/>
<sequence>MERIHLTLASADTIAALRARSPLLWTNPGRAPDGLPACVWGERLIGMADVTEAANRFARFRCVLRRLFPELETDGGVIESPLIRTSFLQEALGVRPLAGHVFVKADHGLPVAGSIKARGGIHEVLELAEHLAVAHGFASEGDLAGLLDPEAREFLGQYQVSVGSTGNLGLSIGVIASALGFKATVHMSSDAKQWKKERLRKRNVAVIEHSGDYAAAVAAGRRQAENDAKSHFVDDESSLSLFLGYSAAALALKSQLHACGVVVDEGHPLFVYLPCGVGGAPSGIAFGLAHVFGSSVHCFFAEPVASPCFLVSMLDPSGSNPAVYDIGLDNRTEADGLAVPRASVHAVSTMRTALGGVFTVDDERLFQHVHTAATTQSFRIEPSAAAAFDGPRWLTSSGEGAAYLARHGLDRCMANSTHIVWTTGGLFVPENEYQAFFERGAISKKRMQERASSADR</sequence>
<dbReference type="GO" id="GO:0030170">
    <property type="term" value="F:pyridoxal phosphate binding"/>
    <property type="evidence" value="ECO:0007669"/>
    <property type="project" value="InterPro"/>
</dbReference>
<keyword evidence="2 4" id="KW-0663">Pyridoxal phosphate</keyword>
<evidence type="ECO:0000259" key="5">
    <source>
        <dbReference type="Pfam" id="PF00291"/>
    </source>
</evidence>
<name>A0A071M5N7_9BURK</name>
<reference evidence="6" key="1">
    <citation type="submission" date="2014-04" db="EMBL/GenBank/DDBJ databases">
        <title>In planta biocontrol of soil-borne Fusarium wilt of banana through a plant endophytic bacterium, Burkholderia cenocepacia 869T2.</title>
        <authorList>
            <person name="Ho Y.-N."/>
            <person name="Chiang H.-M."/>
            <person name="Chao C.-P."/>
            <person name="Su C.-C."/>
            <person name="Hsu H.-F."/>
            <person name="Guo C.-T."/>
            <person name="Hsieh J.-L."/>
            <person name="Huang C.-C."/>
        </authorList>
    </citation>
    <scope>NUCLEOTIDE SEQUENCE [LARGE SCALE GENOMIC DNA]</scope>
    <source>
        <strain evidence="6">869T2</strain>
    </source>
</reference>
<dbReference type="AlphaFoldDB" id="A0A071M5N7"/>
<dbReference type="EMBL" id="JJOA01000035">
    <property type="protein sequence ID" value="KEA55820.1"/>
    <property type="molecule type" value="Genomic_DNA"/>
</dbReference>
<evidence type="ECO:0000313" key="6">
    <source>
        <dbReference type="EMBL" id="KEA55820.1"/>
    </source>
</evidence>
<accession>A0A071M5N7</accession>
<evidence type="ECO:0000256" key="4">
    <source>
        <dbReference type="HAMAP-Rule" id="MF_01030"/>
    </source>
</evidence>
<dbReference type="PANTHER" id="PTHR48078">
    <property type="entry name" value="THREONINE DEHYDRATASE, MITOCHONDRIAL-RELATED"/>
    <property type="match status" value="1"/>
</dbReference>
<keyword evidence="3 4" id="KW-0456">Lyase</keyword>
<dbReference type="OrthoDB" id="9780546at2"/>
<dbReference type="InterPro" id="IPR011780">
    <property type="entry name" value="D_Ser_am_lyase"/>
</dbReference>
<dbReference type="GO" id="GO:0016836">
    <property type="term" value="F:hydro-lyase activity"/>
    <property type="evidence" value="ECO:0007669"/>
    <property type="project" value="UniProtKB-UniRule"/>
</dbReference>
<comment type="catalytic activity">
    <reaction evidence="4">
        <text>D-serine = pyruvate + NH4(+)</text>
        <dbReference type="Rhea" id="RHEA:13977"/>
        <dbReference type="ChEBI" id="CHEBI:15361"/>
        <dbReference type="ChEBI" id="CHEBI:28938"/>
        <dbReference type="ChEBI" id="CHEBI:35247"/>
        <dbReference type="EC" id="4.3.1.18"/>
    </reaction>
</comment>
<protein>
    <recommendedName>
        <fullName evidence="4">Probable D-serine dehydratase</fullName>
        <ecNumber evidence="4">4.3.1.18</ecNumber>
    </recommendedName>
    <alternativeName>
        <fullName evidence="4">D-serine deaminase</fullName>
        <shortName evidence="4">DSD</shortName>
    </alternativeName>
</protein>